<dbReference type="RefSeq" id="XP_002770339.1">
    <property type="nucleotide sequence ID" value="XM_002770293.1"/>
</dbReference>
<keyword evidence="9" id="KW-0443">Lipid metabolism</keyword>
<evidence type="ECO:0000256" key="3">
    <source>
        <dbReference type="ARBA" id="ARBA00005232"/>
    </source>
</evidence>
<feature type="domain" description="Choline/carnitine acyltransferase" evidence="20">
    <location>
        <begin position="43"/>
        <end position="599"/>
    </location>
</feature>
<feature type="active site" description="Proton acceptor" evidence="18">
    <location>
        <position position="337"/>
    </location>
</feature>
<dbReference type="PROSITE" id="PS00440">
    <property type="entry name" value="ACYLTRANSF_C_2"/>
    <property type="match status" value="1"/>
</dbReference>
<dbReference type="FunFam" id="3.30.559.70:FF:000007">
    <property type="entry name" value="Carnitine O-acetyltransferase, mitochondrial"/>
    <property type="match status" value="1"/>
</dbReference>
<dbReference type="InterPro" id="IPR042231">
    <property type="entry name" value="Cho/carn_acyl_trans_2"/>
</dbReference>
<evidence type="ECO:0000256" key="2">
    <source>
        <dbReference type="ARBA" id="ARBA00004443"/>
    </source>
</evidence>
<evidence type="ECO:0000256" key="7">
    <source>
        <dbReference type="ARBA" id="ARBA00022832"/>
    </source>
</evidence>
<protein>
    <recommendedName>
        <fullName evidence="17">Carnitine O-acetyltransferase, mitochondrial</fullName>
        <ecNumber evidence="16">2.3.1.7</ecNumber>
    </recommendedName>
</protein>
<dbReference type="HOGENOM" id="CLU_013513_5_1_1"/>
<dbReference type="GO" id="GO:0006631">
    <property type="term" value="P:fatty acid metabolic process"/>
    <property type="evidence" value="ECO:0007669"/>
    <property type="project" value="UniProtKB-KW"/>
</dbReference>
<evidence type="ECO:0000256" key="11">
    <source>
        <dbReference type="ARBA" id="ARBA00023136"/>
    </source>
</evidence>
<evidence type="ECO:0000256" key="8">
    <source>
        <dbReference type="ARBA" id="ARBA00022946"/>
    </source>
</evidence>
<dbReference type="PROSITE" id="PS00439">
    <property type="entry name" value="ACYLTRANSF_C_1"/>
    <property type="match status" value="1"/>
</dbReference>
<evidence type="ECO:0000256" key="6">
    <source>
        <dbReference type="ARBA" id="ARBA00022792"/>
    </source>
</evidence>
<evidence type="ECO:0000256" key="12">
    <source>
        <dbReference type="ARBA" id="ARBA00023140"/>
    </source>
</evidence>
<dbReference type="InterPro" id="IPR000542">
    <property type="entry name" value="Carn_acyl_trans"/>
</dbReference>
<dbReference type="PANTHER" id="PTHR22589:SF103">
    <property type="entry name" value="CARNITINE O-ACETYL-TRANSFERASE, ISOFORM A-RELATED"/>
    <property type="match status" value="1"/>
</dbReference>
<dbReference type="KEGG" id="dha:DEHA2D17996g"/>
<dbReference type="GO" id="GO:0005743">
    <property type="term" value="C:mitochondrial inner membrane"/>
    <property type="evidence" value="ECO:0007669"/>
    <property type="project" value="UniProtKB-SubCell"/>
</dbReference>
<dbReference type="GO" id="GO:0009437">
    <property type="term" value="P:carnitine metabolic process"/>
    <property type="evidence" value="ECO:0007669"/>
    <property type="project" value="EnsemblFungi"/>
</dbReference>
<evidence type="ECO:0000259" key="20">
    <source>
        <dbReference type="Pfam" id="PF00755"/>
    </source>
</evidence>
<evidence type="ECO:0000313" key="21">
    <source>
        <dbReference type="EMBL" id="CAR65693.1"/>
    </source>
</evidence>
<dbReference type="SUPFAM" id="SSF52777">
    <property type="entry name" value="CoA-dependent acyltransferases"/>
    <property type="match status" value="2"/>
</dbReference>
<dbReference type="GO" id="GO:0005777">
    <property type="term" value="C:peroxisome"/>
    <property type="evidence" value="ECO:0007669"/>
    <property type="project" value="UniProtKB-SubCell"/>
</dbReference>
<keyword evidence="8" id="KW-0809">Transit peptide</keyword>
<evidence type="ECO:0000256" key="15">
    <source>
        <dbReference type="ARBA" id="ARBA00053195"/>
    </source>
</evidence>
<keyword evidence="6" id="KW-0999">Mitochondrion inner membrane</keyword>
<dbReference type="Pfam" id="PF00755">
    <property type="entry name" value="Carn_acyltransf"/>
    <property type="match status" value="1"/>
</dbReference>
<dbReference type="InParanoid" id="B5RTK8"/>
<dbReference type="Proteomes" id="UP000000599">
    <property type="component" value="Chromosome D"/>
</dbReference>
<evidence type="ECO:0000256" key="10">
    <source>
        <dbReference type="ARBA" id="ARBA00023128"/>
    </source>
</evidence>
<dbReference type="InterPro" id="IPR039551">
    <property type="entry name" value="Cho/carn_acyl_trans"/>
</dbReference>
<keyword evidence="4" id="KW-0813">Transport</keyword>
<comment type="catalytic activity">
    <reaction evidence="14">
        <text>(R)-carnitine + acetyl-CoA = O-acetyl-(R)-carnitine + CoA</text>
        <dbReference type="Rhea" id="RHEA:21136"/>
        <dbReference type="ChEBI" id="CHEBI:16347"/>
        <dbReference type="ChEBI" id="CHEBI:57287"/>
        <dbReference type="ChEBI" id="CHEBI:57288"/>
        <dbReference type="ChEBI" id="CHEBI:57589"/>
        <dbReference type="EC" id="2.3.1.7"/>
    </reaction>
</comment>
<evidence type="ECO:0000256" key="5">
    <source>
        <dbReference type="ARBA" id="ARBA00022679"/>
    </source>
</evidence>
<name>B5RTK8_DEBHA</name>
<dbReference type="VEuPathDB" id="FungiDB:DEHA2D17996g"/>
<evidence type="ECO:0000256" key="13">
    <source>
        <dbReference type="ARBA" id="ARBA00023315"/>
    </source>
</evidence>
<sequence>MNIDSKTMLKTIRMNKMPVSMKQFSTSSLKGDLFKYQKDLPKLPVPGLQDTANKYVRSVEPFLTKEQLQRTNAKISDFTKPGGSGEVLQQRLVEFAQGKDNWLAEWWDDYAYMSYRDPVVPYVSYFFSHKDINNAIGKDQLLKASLIAYYTLEFMESVQSETLEPEIIKGNPFCMNAFKYMFNNSRVPAENSDITKMYEGSEHRYFTVIIKNHFYKVYHHTKDGQQLSKADIYKQLQYIFQDVTNKPSGSPIGALTSLNRDEWLNSYNSLTKSPINNASLESIYASSFVICLDDNNPITIEEKSRNCWHGDGQNRFFDKPLEFFISSNGNSGFLGEHSKMDATPTVQLNNFVYSQLAKENPATVLSEIANDTKQLTDLQVEAIPQVLQFDINPVVRNEINQAVVKFNETISSLDQETFQYFGYGKNLIKQFKVSPDAYVQMLMQLAYFKMTGKIRPTYESAATRKYLKGRTETGRPVSVESAAFVKTWTDNNATTEDKVAAFQAACKQHVKYLGDAADGKGVDRHLFGLKQMLKPNEPVPEIFTDDVYGYSSSWYLSTSQIPSEYFQSWGFSQVTDDGFGLAYLINSDWLNVHISCRKGNGLRSDVLKWYLVESANEMKQILTSNLAPKAKL</sequence>
<dbReference type="GO" id="GO:0004092">
    <property type="term" value="F:carnitine O-acetyltransferase activity"/>
    <property type="evidence" value="ECO:0007669"/>
    <property type="project" value="UniProtKB-EC"/>
</dbReference>
<evidence type="ECO:0000256" key="16">
    <source>
        <dbReference type="ARBA" id="ARBA00066910"/>
    </source>
</evidence>
<keyword evidence="7" id="KW-0276">Fatty acid metabolism</keyword>
<dbReference type="eggNOG" id="KOG3717">
    <property type="taxonomic scope" value="Eukaryota"/>
</dbReference>
<dbReference type="OMA" id="KMDGTPT"/>
<keyword evidence="13 19" id="KW-0012">Acyltransferase</keyword>
<dbReference type="EMBL" id="CR382136">
    <property type="protein sequence ID" value="CAR65693.1"/>
    <property type="molecule type" value="Genomic_DNA"/>
</dbReference>
<dbReference type="FunCoup" id="B5RTK8">
    <property type="interactions" value="222"/>
</dbReference>
<gene>
    <name evidence="21" type="ordered locus">DEHA2D17996g</name>
</gene>
<dbReference type="InterPro" id="IPR023213">
    <property type="entry name" value="CAT-like_dom_sf"/>
</dbReference>
<keyword evidence="12" id="KW-0576">Peroxisome</keyword>
<dbReference type="STRING" id="284592.B5RTK8"/>
<dbReference type="PANTHER" id="PTHR22589">
    <property type="entry name" value="CARNITINE O-ACYLTRANSFERASE"/>
    <property type="match status" value="1"/>
</dbReference>
<organism evidence="21 22">
    <name type="scientific">Debaryomyces hansenii (strain ATCC 36239 / CBS 767 / BCRC 21394 / JCM 1990 / NBRC 0083 / IGC 2968)</name>
    <name type="common">Yeast</name>
    <name type="synonym">Torulaspora hansenii</name>
    <dbReference type="NCBI Taxonomy" id="284592"/>
    <lineage>
        <taxon>Eukaryota</taxon>
        <taxon>Fungi</taxon>
        <taxon>Dikarya</taxon>
        <taxon>Ascomycota</taxon>
        <taxon>Saccharomycotina</taxon>
        <taxon>Pichiomycetes</taxon>
        <taxon>Debaryomycetaceae</taxon>
        <taxon>Debaryomyces</taxon>
    </lineage>
</organism>
<evidence type="ECO:0000256" key="9">
    <source>
        <dbReference type="ARBA" id="ARBA00023098"/>
    </source>
</evidence>
<accession>B5RTK8</accession>
<evidence type="ECO:0000256" key="14">
    <source>
        <dbReference type="ARBA" id="ARBA00052702"/>
    </source>
</evidence>
<evidence type="ECO:0000256" key="4">
    <source>
        <dbReference type="ARBA" id="ARBA00022448"/>
    </source>
</evidence>
<keyword evidence="10" id="KW-0496">Mitochondrion</keyword>
<dbReference type="Gene3D" id="3.30.559.10">
    <property type="entry name" value="Chloramphenicol acetyltransferase-like domain"/>
    <property type="match status" value="1"/>
</dbReference>
<comment type="function">
    <text evidence="15">Carnitine acetylase is specific for short chain fatty acids. Carnitine acetylase seems to affect the flux through the pyruvate dehydrogenase complex. It may be involved as well in the transport of acetyl-CoA into mitochondria.</text>
</comment>
<dbReference type="GeneID" id="8998559"/>
<keyword evidence="5 19" id="KW-0808">Transferase</keyword>
<comment type="similarity">
    <text evidence="3 19">Belongs to the carnitine/choline acetyltransferase family.</text>
</comment>
<evidence type="ECO:0000256" key="19">
    <source>
        <dbReference type="RuleBase" id="RU003801"/>
    </source>
</evidence>
<evidence type="ECO:0000313" key="22">
    <source>
        <dbReference type="Proteomes" id="UP000000599"/>
    </source>
</evidence>
<evidence type="ECO:0000256" key="17">
    <source>
        <dbReference type="ARBA" id="ARBA00073438"/>
    </source>
</evidence>
<evidence type="ECO:0000256" key="18">
    <source>
        <dbReference type="PIRSR" id="PIRSR600542-1"/>
    </source>
</evidence>
<keyword evidence="22" id="KW-1185">Reference proteome</keyword>
<evidence type="ECO:0000256" key="1">
    <source>
        <dbReference type="ARBA" id="ARBA00004275"/>
    </source>
</evidence>
<keyword evidence="11" id="KW-0472">Membrane</keyword>
<comment type="subcellular location">
    <subcellularLocation>
        <location evidence="2">Mitochondrion inner membrane</location>
        <topology evidence="2">Peripheral membrane protein</topology>
        <orientation evidence="2">Matrix side</orientation>
    </subcellularLocation>
    <subcellularLocation>
        <location evidence="1">Peroxisome</location>
    </subcellularLocation>
</comment>
<dbReference type="AlphaFoldDB" id="B5RTK8"/>
<proteinExistence type="inferred from homology"/>
<dbReference type="OrthoDB" id="240216at2759"/>
<dbReference type="Gene3D" id="3.30.559.70">
    <property type="entry name" value="Choline/Carnitine o-acyltransferase, domain 2"/>
    <property type="match status" value="1"/>
</dbReference>
<reference evidence="21 22" key="1">
    <citation type="journal article" date="2004" name="Nature">
        <title>Genome evolution in yeasts.</title>
        <authorList>
            <consortium name="Genolevures"/>
            <person name="Dujon B."/>
            <person name="Sherman D."/>
            <person name="Fischer G."/>
            <person name="Durrens P."/>
            <person name="Casaregola S."/>
            <person name="Lafontaine I."/>
            <person name="de Montigny J."/>
            <person name="Marck C."/>
            <person name="Neuveglise C."/>
            <person name="Talla E."/>
            <person name="Goffard N."/>
            <person name="Frangeul L."/>
            <person name="Aigle M."/>
            <person name="Anthouard V."/>
            <person name="Babour A."/>
            <person name="Barbe V."/>
            <person name="Barnay S."/>
            <person name="Blanchin S."/>
            <person name="Beckerich J.M."/>
            <person name="Beyne E."/>
            <person name="Bleykasten C."/>
            <person name="Boisrame A."/>
            <person name="Boyer J."/>
            <person name="Cattolico L."/>
            <person name="Confanioleri F."/>
            <person name="de Daruvar A."/>
            <person name="Despons L."/>
            <person name="Fabre E."/>
            <person name="Fairhead C."/>
            <person name="Ferry-Dumazet H."/>
            <person name="Groppi A."/>
            <person name="Hantraye F."/>
            <person name="Hennequin C."/>
            <person name="Jauniaux N."/>
            <person name="Joyet P."/>
            <person name="Kachouri R."/>
            <person name="Kerrest A."/>
            <person name="Koszul R."/>
            <person name="Lemaire M."/>
            <person name="Lesur I."/>
            <person name="Ma L."/>
            <person name="Muller H."/>
            <person name="Nicaud J.M."/>
            <person name="Nikolski M."/>
            <person name="Oztas S."/>
            <person name="Ozier-Kalogeropoulos O."/>
            <person name="Pellenz S."/>
            <person name="Potier S."/>
            <person name="Richard G.F."/>
            <person name="Straub M.L."/>
            <person name="Suleau A."/>
            <person name="Swennene D."/>
            <person name="Tekaia F."/>
            <person name="Wesolowski-Louvel M."/>
            <person name="Westhof E."/>
            <person name="Wirth B."/>
            <person name="Zeniou-Meyer M."/>
            <person name="Zivanovic I."/>
            <person name="Bolotin-Fukuhara M."/>
            <person name="Thierry A."/>
            <person name="Bouchier C."/>
            <person name="Caudron B."/>
            <person name="Scarpelli C."/>
            <person name="Gaillardin C."/>
            <person name="Weissenbach J."/>
            <person name="Wincker P."/>
            <person name="Souciet J.L."/>
        </authorList>
    </citation>
    <scope>NUCLEOTIDE SEQUENCE [LARGE SCALE GENOMIC DNA]</scope>
    <source>
        <strain evidence="22">ATCC 36239 / CBS 767 / BCRC 21394 / JCM 1990 / NBRC 0083 / IGC 2968</strain>
    </source>
</reference>
<dbReference type="EC" id="2.3.1.7" evidence="16"/>